<reference evidence="2" key="2">
    <citation type="submission" date="2023-05" db="EMBL/GenBank/DDBJ databases">
        <authorList>
            <consortium name="Lawrence Berkeley National Laboratory"/>
            <person name="Steindorff A."/>
            <person name="Hensen N."/>
            <person name="Bonometti L."/>
            <person name="Westerberg I."/>
            <person name="Brannstrom I.O."/>
            <person name="Guillou S."/>
            <person name="Cros-Aarteil S."/>
            <person name="Calhoun S."/>
            <person name="Haridas S."/>
            <person name="Kuo A."/>
            <person name="Mondo S."/>
            <person name="Pangilinan J."/>
            <person name="Riley R."/>
            <person name="Labutti K."/>
            <person name="Andreopoulos B."/>
            <person name="Lipzen A."/>
            <person name="Chen C."/>
            <person name="Yanf M."/>
            <person name="Daum C."/>
            <person name="Ng V."/>
            <person name="Clum A."/>
            <person name="Ohm R."/>
            <person name="Martin F."/>
            <person name="Silar P."/>
            <person name="Natvig D."/>
            <person name="Lalanne C."/>
            <person name="Gautier V."/>
            <person name="Ament-Velasquez S.L."/>
            <person name="Kruys A."/>
            <person name="Hutchinson M.I."/>
            <person name="Powell A.J."/>
            <person name="Barry K."/>
            <person name="Miller A.N."/>
            <person name="Grigoriev I.V."/>
            <person name="Debuchy R."/>
            <person name="Gladieux P."/>
            <person name="Thoren M.H."/>
            <person name="Johannesson H."/>
        </authorList>
    </citation>
    <scope>NUCLEOTIDE SEQUENCE</scope>
    <source>
        <strain evidence="2">CBS 532.94</strain>
    </source>
</reference>
<dbReference type="InterPro" id="IPR025213">
    <property type="entry name" value="Sim4_Fta2"/>
</dbReference>
<dbReference type="Proteomes" id="UP001303760">
    <property type="component" value="Unassembled WGS sequence"/>
</dbReference>
<dbReference type="AlphaFoldDB" id="A0AAN7CGE3"/>
<reference evidence="2" key="1">
    <citation type="journal article" date="2023" name="Mol. Phylogenet. Evol.">
        <title>Genome-scale phylogeny and comparative genomics of the fungal order Sordariales.</title>
        <authorList>
            <person name="Hensen N."/>
            <person name="Bonometti L."/>
            <person name="Westerberg I."/>
            <person name="Brannstrom I.O."/>
            <person name="Guillou S."/>
            <person name="Cros-Aarteil S."/>
            <person name="Calhoun S."/>
            <person name="Haridas S."/>
            <person name="Kuo A."/>
            <person name="Mondo S."/>
            <person name="Pangilinan J."/>
            <person name="Riley R."/>
            <person name="LaButti K."/>
            <person name="Andreopoulos B."/>
            <person name="Lipzen A."/>
            <person name="Chen C."/>
            <person name="Yan M."/>
            <person name="Daum C."/>
            <person name="Ng V."/>
            <person name="Clum A."/>
            <person name="Steindorff A."/>
            <person name="Ohm R.A."/>
            <person name="Martin F."/>
            <person name="Silar P."/>
            <person name="Natvig D.O."/>
            <person name="Lalanne C."/>
            <person name="Gautier V."/>
            <person name="Ament-Velasquez S.L."/>
            <person name="Kruys A."/>
            <person name="Hutchinson M.I."/>
            <person name="Powell A.J."/>
            <person name="Barry K."/>
            <person name="Miller A.N."/>
            <person name="Grigoriev I.V."/>
            <person name="Debuchy R."/>
            <person name="Gladieux P."/>
            <person name="Hiltunen Thoren M."/>
            <person name="Johannesson H."/>
        </authorList>
    </citation>
    <scope>NUCLEOTIDE SEQUENCE</scope>
    <source>
        <strain evidence="2">CBS 532.94</strain>
    </source>
</reference>
<evidence type="ECO:0000256" key="1">
    <source>
        <dbReference type="SAM" id="MobiDB-lite"/>
    </source>
</evidence>
<dbReference type="Pfam" id="PF13095">
    <property type="entry name" value="FTA2"/>
    <property type="match status" value="1"/>
</dbReference>
<dbReference type="EMBL" id="MU860020">
    <property type="protein sequence ID" value="KAK4241584.1"/>
    <property type="molecule type" value="Genomic_DNA"/>
</dbReference>
<protein>
    <submittedName>
        <fullName evidence="2">Kinetochore Sim4 complex subunit FTA2-domain-containing protein</fullName>
    </submittedName>
</protein>
<evidence type="ECO:0000313" key="3">
    <source>
        <dbReference type="Proteomes" id="UP001303760"/>
    </source>
</evidence>
<gene>
    <name evidence="2" type="ORF">C8A03DRAFT_41066</name>
</gene>
<evidence type="ECO:0000313" key="2">
    <source>
        <dbReference type="EMBL" id="KAK4241584.1"/>
    </source>
</evidence>
<accession>A0AAN7CGE3</accession>
<keyword evidence="3" id="KW-1185">Reference proteome</keyword>
<organism evidence="2 3">
    <name type="scientific">Achaetomium macrosporum</name>
    <dbReference type="NCBI Taxonomy" id="79813"/>
    <lineage>
        <taxon>Eukaryota</taxon>
        <taxon>Fungi</taxon>
        <taxon>Dikarya</taxon>
        <taxon>Ascomycota</taxon>
        <taxon>Pezizomycotina</taxon>
        <taxon>Sordariomycetes</taxon>
        <taxon>Sordariomycetidae</taxon>
        <taxon>Sordariales</taxon>
        <taxon>Chaetomiaceae</taxon>
        <taxon>Achaetomium</taxon>
    </lineage>
</organism>
<feature type="region of interest" description="Disordered" evidence="1">
    <location>
        <begin position="328"/>
        <end position="351"/>
    </location>
</feature>
<proteinExistence type="predicted"/>
<name>A0AAN7CGE3_9PEZI</name>
<sequence length="399" mass="45557">MESGTCTLVKISTRALVTYTDWPQSAADFVPLPCCDDPKLKHFDFKGPRKIEFVDHLGESLHAHVFQVQILGRVYALKLFRFVEDDDWLGPDGNEQDDLEVLSAFYHYSEPFSAECRAFGRLQEAGNEELAVQCFGYLLLDEQHERALMERFNHLGLDFNGNGDYPGHYPGDYDLRSRFLGRDGRPPPLRGIVKALGQTKEPLRARGSRRILRDVIRLHQPGIIDIGVAHRQLVDGRPANFSTVITTPPFLTNPELNPSLAPEWIAAREFETFQFSINDYWAFDIMDKLTVRAFPSGRGCRIDYGLRSTPSRDRVDSLVDPRRYHWRASATGPRKPNGRRRGRPSGPVLKTSRLLDARPPRWYYDCDIEVAAELKNSVTFSTSLSWEFKDGLIFPRKKG</sequence>
<comment type="caution">
    <text evidence="2">The sequence shown here is derived from an EMBL/GenBank/DDBJ whole genome shotgun (WGS) entry which is preliminary data.</text>
</comment>